<organism evidence="2 3">
    <name type="scientific">Haloechinothrix aidingensis</name>
    <dbReference type="NCBI Taxonomy" id="2752311"/>
    <lineage>
        <taxon>Bacteria</taxon>
        <taxon>Bacillati</taxon>
        <taxon>Actinomycetota</taxon>
        <taxon>Actinomycetes</taxon>
        <taxon>Pseudonocardiales</taxon>
        <taxon>Pseudonocardiaceae</taxon>
        <taxon>Haloechinothrix</taxon>
    </lineage>
</organism>
<comment type="caution">
    <text evidence="2">The sequence shown here is derived from an EMBL/GenBank/DDBJ whole genome shotgun (WGS) entry which is preliminary data.</text>
</comment>
<keyword evidence="3" id="KW-1185">Reference proteome</keyword>
<dbReference type="AlphaFoldDB" id="A0A838AAR0"/>
<dbReference type="Proteomes" id="UP000582974">
    <property type="component" value="Unassembled WGS sequence"/>
</dbReference>
<dbReference type="EMBL" id="JACCKD010000004">
    <property type="protein sequence ID" value="MBA0126332.1"/>
    <property type="molecule type" value="Genomic_DNA"/>
</dbReference>
<evidence type="ECO:0000313" key="2">
    <source>
        <dbReference type="EMBL" id="MBA0126332.1"/>
    </source>
</evidence>
<dbReference type="SUPFAM" id="SSF140453">
    <property type="entry name" value="EsxAB dimer-like"/>
    <property type="match status" value="1"/>
</dbReference>
<proteinExistence type="predicted"/>
<feature type="coiled-coil region" evidence="1">
    <location>
        <begin position="74"/>
        <end position="101"/>
    </location>
</feature>
<dbReference type="Pfam" id="PF10824">
    <property type="entry name" value="T7SS_ESX_EspC"/>
    <property type="match status" value="1"/>
</dbReference>
<evidence type="ECO:0008006" key="4">
    <source>
        <dbReference type="Google" id="ProtNLM"/>
    </source>
</evidence>
<gene>
    <name evidence="2" type="ORF">H0B56_12340</name>
</gene>
<dbReference type="InterPro" id="IPR036689">
    <property type="entry name" value="ESAT-6-like_sf"/>
</dbReference>
<protein>
    <recommendedName>
        <fullName evidence="4">Excreted virulence factor EspC, type VII ESX diderm</fullName>
    </recommendedName>
</protein>
<dbReference type="RefSeq" id="WP_180893170.1">
    <property type="nucleotide sequence ID" value="NZ_JACCKD010000004.1"/>
</dbReference>
<accession>A0A838AAR0</accession>
<dbReference type="Gene3D" id="1.10.287.1060">
    <property type="entry name" value="ESAT-6-like"/>
    <property type="match status" value="1"/>
</dbReference>
<evidence type="ECO:0000256" key="1">
    <source>
        <dbReference type="SAM" id="Coils"/>
    </source>
</evidence>
<dbReference type="GO" id="GO:0009306">
    <property type="term" value="P:protein secretion"/>
    <property type="evidence" value="ECO:0007669"/>
    <property type="project" value="InterPro"/>
</dbReference>
<name>A0A838AAR0_9PSEU</name>
<evidence type="ECO:0000313" key="3">
    <source>
        <dbReference type="Proteomes" id="UP000582974"/>
    </source>
</evidence>
<sequence>MVDISVSITGLARLGDDLDRVVEDIDDATARLSQHGAGYMGTGEGALGPRELNDAANDFQDDWEDGLYKINKALDGVRKGLEDARQTYAEFEQELSSSLDETAAGFG</sequence>
<dbReference type="InterPro" id="IPR022536">
    <property type="entry name" value="EspC"/>
</dbReference>
<reference evidence="2 3" key="1">
    <citation type="submission" date="2020-07" db="EMBL/GenBank/DDBJ databases">
        <title>Genome of Haloechinothrix sp.</title>
        <authorList>
            <person name="Tang S.-K."/>
            <person name="Yang L."/>
            <person name="Zhu W.-Y."/>
        </authorList>
    </citation>
    <scope>NUCLEOTIDE SEQUENCE [LARGE SCALE GENOMIC DNA]</scope>
    <source>
        <strain evidence="2 3">YIM 98757</strain>
    </source>
</reference>
<keyword evidence="1" id="KW-0175">Coiled coil</keyword>